<organism evidence="4 5">
    <name type="scientific">Tenggerimyces flavus</name>
    <dbReference type="NCBI Taxonomy" id="1708749"/>
    <lineage>
        <taxon>Bacteria</taxon>
        <taxon>Bacillati</taxon>
        <taxon>Actinomycetota</taxon>
        <taxon>Actinomycetes</taxon>
        <taxon>Propionibacteriales</taxon>
        <taxon>Nocardioidaceae</taxon>
        <taxon>Tenggerimyces</taxon>
    </lineage>
</organism>
<dbReference type="GO" id="GO:0032259">
    <property type="term" value="P:methylation"/>
    <property type="evidence" value="ECO:0007669"/>
    <property type="project" value="UniProtKB-KW"/>
</dbReference>
<proteinExistence type="predicted"/>
<dbReference type="GO" id="GO:0008168">
    <property type="term" value="F:methyltransferase activity"/>
    <property type="evidence" value="ECO:0007669"/>
    <property type="project" value="UniProtKB-KW"/>
</dbReference>
<dbReference type="SUPFAM" id="SSF53335">
    <property type="entry name" value="S-adenosyl-L-methionine-dependent methyltransferases"/>
    <property type="match status" value="1"/>
</dbReference>
<gene>
    <name evidence="4" type="ORF">ACFOUW_36785</name>
</gene>
<comment type="caution">
    <text evidence="4">The sequence shown here is derived from an EMBL/GenBank/DDBJ whole genome shotgun (WGS) entry which is preliminary data.</text>
</comment>
<evidence type="ECO:0000313" key="4">
    <source>
        <dbReference type="EMBL" id="MFC3766432.1"/>
    </source>
</evidence>
<keyword evidence="2" id="KW-0808">Transferase</keyword>
<dbReference type="InterPro" id="IPR029063">
    <property type="entry name" value="SAM-dependent_MTases_sf"/>
</dbReference>
<evidence type="ECO:0000256" key="2">
    <source>
        <dbReference type="ARBA" id="ARBA00022679"/>
    </source>
</evidence>
<dbReference type="Proteomes" id="UP001595699">
    <property type="component" value="Unassembled WGS sequence"/>
</dbReference>
<evidence type="ECO:0000259" key="3">
    <source>
        <dbReference type="Pfam" id="PF05175"/>
    </source>
</evidence>
<dbReference type="CDD" id="cd02440">
    <property type="entry name" value="AdoMet_MTases"/>
    <property type="match status" value="1"/>
</dbReference>
<keyword evidence="1 4" id="KW-0489">Methyltransferase</keyword>
<dbReference type="PANTHER" id="PTHR47816">
    <property type="entry name" value="RIBOSOMAL RNA SMALL SUBUNIT METHYLTRANSFERASE C"/>
    <property type="match status" value="1"/>
</dbReference>
<evidence type="ECO:0000256" key="1">
    <source>
        <dbReference type="ARBA" id="ARBA00022603"/>
    </source>
</evidence>
<dbReference type="Pfam" id="PF05175">
    <property type="entry name" value="MTS"/>
    <property type="match status" value="1"/>
</dbReference>
<dbReference type="Gene3D" id="3.40.50.150">
    <property type="entry name" value="Vaccinia Virus protein VP39"/>
    <property type="match status" value="1"/>
</dbReference>
<reference evidence="5" key="1">
    <citation type="journal article" date="2019" name="Int. J. Syst. Evol. Microbiol.">
        <title>The Global Catalogue of Microorganisms (GCM) 10K type strain sequencing project: providing services to taxonomists for standard genome sequencing and annotation.</title>
        <authorList>
            <consortium name="The Broad Institute Genomics Platform"/>
            <consortium name="The Broad Institute Genome Sequencing Center for Infectious Disease"/>
            <person name="Wu L."/>
            <person name="Ma J."/>
        </authorList>
    </citation>
    <scope>NUCLEOTIDE SEQUENCE [LARGE SCALE GENOMIC DNA]</scope>
    <source>
        <strain evidence="5">CGMCC 4.7241</strain>
    </source>
</reference>
<dbReference type="InterPro" id="IPR046977">
    <property type="entry name" value="RsmC/RlmG"/>
</dbReference>
<sequence>MTQRWLIGLPTSTAEVPPGTSRIVALSASELRYASENAMSGVFFHEAMKPQFSGDAETVDIYLPTYRGKSFVSVLAWLAAARLATSTCEIRWHLDKQQGPDSIQKLLAADGWSLTRQKKGRVTTLTGTAPAAPALPDPTTFDAALGSQQVQLAADYGVFSPRQVDAGTQLLLDVALAHRPVPAVADIGIGYGALALGLVLNGVATRAVGSDIDAVALWLAERNAQASNVELRTECDADPTAPEDTPLTVCNIPTHINAQDSRQLMAGLLQRAKQGRLLVVVHSSLEARYAKYFDQEGLEVERTAGEAHTVLAAGQTSS</sequence>
<accession>A0ABV7YN19</accession>
<keyword evidence="5" id="KW-1185">Reference proteome</keyword>
<name>A0ABV7YN19_9ACTN</name>
<dbReference type="PANTHER" id="PTHR47816:SF4">
    <property type="entry name" value="RIBOSOMAL RNA SMALL SUBUNIT METHYLTRANSFERASE C"/>
    <property type="match status" value="1"/>
</dbReference>
<evidence type="ECO:0000313" key="5">
    <source>
        <dbReference type="Proteomes" id="UP001595699"/>
    </source>
</evidence>
<dbReference type="EMBL" id="JBHRZH010000055">
    <property type="protein sequence ID" value="MFC3766432.1"/>
    <property type="molecule type" value="Genomic_DNA"/>
</dbReference>
<feature type="domain" description="Methyltransferase small" evidence="3">
    <location>
        <begin position="150"/>
        <end position="288"/>
    </location>
</feature>
<dbReference type="RefSeq" id="WP_205121960.1">
    <property type="nucleotide sequence ID" value="NZ_JAFBCM010000001.1"/>
</dbReference>
<dbReference type="InterPro" id="IPR007848">
    <property type="entry name" value="Small_mtfrase_dom"/>
</dbReference>
<protein>
    <submittedName>
        <fullName evidence="4">Methyltransferase</fullName>
    </submittedName>
</protein>